<feature type="coiled-coil region" evidence="2">
    <location>
        <begin position="135"/>
        <end position="207"/>
    </location>
</feature>
<evidence type="ECO:0000256" key="1">
    <source>
        <dbReference type="ARBA" id="ARBA00009477"/>
    </source>
</evidence>
<protein>
    <submittedName>
        <fullName evidence="7">Co/Zn/Cd efflux system membrane fusion protein</fullName>
    </submittedName>
</protein>
<dbReference type="PANTHER" id="PTHR30469">
    <property type="entry name" value="MULTIDRUG RESISTANCE PROTEIN MDTA"/>
    <property type="match status" value="1"/>
</dbReference>
<dbReference type="InterPro" id="IPR058637">
    <property type="entry name" value="YknX-like_C"/>
</dbReference>
<dbReference type="RefSeq" id="WP_008602702.1">
    <property type="nucleotide sequence ID" value="NZ_AMRV01000007.1"/>
</dbReference>
<evidence type="ECO:0000259" key="6">
    <source>
        <dbReference type="Pfam" id="PF25989"/>
    </source>
</evidence>
<dbReference type="NCBIfam" id="TIGR01730">
    <property type="entry name" value="RND_mfp"/>
    <property type="match status" value="1"/>
</dbReference>
<feature type="domain" description="YknX-like C-terminal permuted SH3-like" evidence="6">
    <location>
        <begin position="321"/>
        <end position="387"/>
    </location>
</feature>
<evidence type="ECO:0000256" key="2">
    <source>
        <dbReference type="SAM" id="Coils"/>
    </source>
</evidence>
<comment type="caution">
    <text evidence="7">The sequence shown here is derived from an EMBL/GenBank/DDBJ whole genome shotgun (WGS) entry which is preliminary data.</text>
</comment>
<feature type="domain" description="CzcB-like barrel-sandwich hybrid" evidence="5">
    <location>
        <begin position="103"/>
        <end position="236"/>
    </location>
</feature>
<keyword evidence="8" id="KW-1185">Reference proteome</keyword>
<dbReference type="Proteomes" id="UP000011717">
    <property type="component" value="Unassembled WGS sequence"/>
</dbReference>
<proteinExistence type="inferred from homology"/>
<evidence type="ECO:0000259" key="5">
    <source>
        <dbReference type="Pfam" id="PF25973"/>
    </source>
</evidence>
<dbReference type="GO" id="GO:0015562">
    <property type="term" value="F:efflux transmembrane transporter activity"/>
    <property type="evidence" value="ECO:0007669"/>
    <property type="project" value="TreeGrafter"/>
</dbReference>
<keyword evidence="3" id="KW-0472">Membrane</keyword>
<dbReference type="Gene3D" id="2.40.420.20">
    <property type="match status" value="1"/>
</dbReference>
<evidence type="ECO:0000259" key="4">
    <source>
        <dbReference type="Pfam" id="PF25954"/>
    </source>
</evidence>
<accession>M2U3D3</accession>
<dbReference type="Pfam" id="PF25973">
    <property type="entry name" value="BSH_CzcB"/>
    <property type="match status" value="1"/>
</dbReference>
<name>M2U3D3_9SPHN</name>
<keyword evidence="2" id="KW-0175">Coiled coil</keyword>
<organism evidence="7 8">
    <name type="scientific">Pacificimonas flava</name>
    <dbReference type="NCBI Taxonomy" id="1234595"/>
    <lineage>
        <taxon>Bacteria</taxon>
        <taxon>Pseudomonadati</taxon>
        <taxon>Pseudomonadota</taxon>
        <taxon>Alphaproteobacteria</taxon>
        <taxon>Sphingomonadales</taxon>
        <taxon>Sphingosinicellaceae</taxon>
        <taxon>Pacificimonas</taxon>
    </lineage>
</organism>
<dbReference type="SUPFAM" id="SSF111369">
    <property type="entry name" value="HlyD-like secretion proteins"/>
    <property type="match status" value="1"/>
</dbReference>
<gene>
    <name evidence="7" type="ORF">C725_2149</name>
</gene>
<dbReference type="EMBL" id="AMRV01000007">
    <property type="protein sequence ID" value="EMD82428.1"/>
    <property type="molecule type" value="Genomic_DNA"/>
</dbReference>
<keyword evidence="3" id="KW-0812">Transmembrane</keyword>
<evidence type="ECO:0000256" key="3">
    <source>
        <dbReference type="SAM" id="Phobius"/>
    </source>
</evidence>
<dbReference type="InterPro" id="IPR058792">
    <property type="entry name" value="Beta-barrel_RND_2"/>
</dbReference>
<dbReference type="Gene3D" id="2.40.30.170">
    <property type="match status" value="1"/>
</dbReference>
<dbReference type="PANTHER" id="PTHR30469:SF15">
    <property type="entry name" value="HLYD FAMILY OF SECRETION PROTEINS"/>
    <property type="match status" value="1"/>
</dbReference>
<feature type="domain" description="CusB-like beta-barrel" evidence="4">
    <location>
        <begin position="244"/>
        <end position="314"/>
    </location>
</feature>
<dbReference type="InterPro" id="IPR058647">
    <property type="entry name" value="BSH_CzcB-like"/>
</dbReference>
<dbReference type="InterPro" id="IPR006143">
    <property type="entry name" value="RND_pump_MFP"/>
</dbReference>
<evidence type="ECO:0000313" key="8">
    <source>
        <dbReference type="Proteomes" id="UP000011717"/>
    </source>
</evidence>
<keyword evidence="3" id="KW-1133">Transmembrane helix</keyword>
<dbReference type="PATRIC" id="fig|1234595.3.peg.2152"/>
<dbReference type="Pfam" id="PF25989">
    <property type="entry name" value="YknX_C"/>
    <property type="match status" value="1"/>
</dbReference>
<comment type="similarity">
    <text evidence="1">Belongs to the membrane fusion protein (MFP) (TC 8.A.1) family.</text>
</comment>
<dbReference type="Gene3D" id="2.40.50.100">
    <property type="match status" value="1"/>
</dbReference>
<feature type="transmembrane region" description="Helical" evidence="3">
    <location>
        <begin position="26"/>
        <end position="44"/>
    </location>
</feature>
<sequence>MHERLGARPVDDIPARSRRFSPAAKWVLAAVVLGAIILAAFFLLRGDGDEAAGGAAVSPDAGPGTAPRVTVLVPGSNPVTANVRVTGSIAATRDLPVGVQGQGGMVMSVLVKEGDFVREGQVLARIDRRVQVQQVEQLRAAVAQARADLKLAESELTRAEQLVDRGFISNADIDRRTATRDAAAAQVNIAQAQLEESQARLGQLDVRAPEGGLILTRAVEPGQVVGSGSAALFRIAQSGQMELRALVPEQDLSQVEVGQGAEIRISGSPTVYRGTVSLVDPVVDAQSRQGTARIVIRGDRKVRPGAFATATIETGSADRPVLPESAVLGDVGDSYVYTVNADDTVKRTPIEVGSISSTGVVILSGLDGSERVVESAGAFLNEGDKIEPARAEDPA</sequence>
<dbReference type="GO" id="GO:1990281">
    <property type="term" value="C:efflux pump complex"/>
    <property type="evidence" value="ECO:0007669"/>
    <property type="project" value="TreeGrafter"/>
</dbReference>
<dbReference type="Pfam" id="PF25954">
    <property type="entry name" value="Beta-barrel_RND_2"/>
    <property type="match status" value="1"/>
</dbReference>
<reference evidence="7 8" key="1">
    <citation type="journal article" date="2013" name="Genome Announc.">
        <title>Draft Genome Sequence of Strain JLT2015T, Belonging to the Family Sphingomonadaceae of the Alphaproteobacteria.</title>
        <authorList>
            <person name="Tang K."/>
            <person name="Liu K."/>
            <person name="Li S."/>
            <person name="Jiao N."/>
        </authorList>
    </citation>
    <scope>NUCLEOTIDE SEQUENCE [LARGE SCALE GENOMIC DNA]</scope>
    <source>
        <strain evidence="7 8">JLT2015</strain>
    </source>
</reference>
<dbReference type="Gene3D" id="1.10.287.470">
    <property type="entry name" value="Helix hairpin bin"/>
    <property type="match status" value="1"/>
</dbReference>
<evidence type="ECO:0000313" key="7">
    <source>
        <dbReference type="EMBL" id="EMD82428.1"/>
    </source>
</evidence>
<dbReference type="AlphaFoldDB" id="M2U3D3"/>